<evidence type="ECO:0000313" key="2">
    <source>
        <dbReference type="Proteomes" id="UP000191931"/>
    </source>
</evidence>
<reference evidence="1 2" key="1">
    <citation type="submission" date="2017-03" db="EMBL/GenBank/DDBJ databases">
        <authorList>
            <person name="Afonso C.L."/>
            <person name="Miller P.J."/>
            <person name="Scott M.A."/>
            <person name="Spackman E."/>
            <person name="Goraichik I."/>
            <person name="Dimitrov K.M."/>
            <person name="Suarez D.L."/>
            <person name="Swayne D.E."/>
        </authorList>
    </citation>
    <scope>NUCLEOTIDE SEQUENCE [LARGE SCALE GENOMIC DNA]</scope>
    <source>
        <strain evidence="1">PRJEB14757</strain>
    </source>
</reference>
<dbReference type="STRING" id="1246637.MTBBW1_50037"/>
<dbReference type="Proteomes" id="UP000191931">
    <property type="component" value="Unassembled WGS sequence"/>
</dbReference>
<proteinExistence type="predicted"/>
<accession>A0A1W1HHF3</accession>
<organism evidence="1 2">
    <name type="scientific">Desulfamplus magnetovallimortis</name>
    <dbReference type="NCBI Taxonomy" id="1246637"/>
    <lineage>
        <taxon>Bacteria</taxon>
        <taxon>Pseudomonadati</taxon>
        <taxon>Thermodesulfobacteriota</taxon>
        <taxon>Desulfobacteria</taxon>
        <taxon>Desulfobacterales</taxon>
        <taxon>Desulfobacteraceae</taxon>
        <taxon>Desulfamplus</taxon>
    </lineage>
</organism>
<keyword evidence="2" id="KW-1185">Reference proteome</keyword>
<evidence type="ECO:0000313" key="1">
    <source>
        <dbReference type="EMBL" id="SLM31914.1"/>
    </source>
</evidence>
<name>A0A1W1HHF3_9BACT</name>
<gene>
    <name evidence="1" type="ORF">MTBBW1_50037</name>
</gene>
<sequence length="53" mass="6009">MCHGDFYLPGIYDGMFSRHAHANDAATLFLLPADKWINPFHHGGRKVEPKQLS</sequence>
<dbReference type="EMBL" id="FWEV01000292">
    <property type="protein sequence ID" value="SLM31914.1"/>
    <property type="molecule type" value="Genomic_DNA"/>
</dbReference>
<protein>
    <submittedName>
        <fullName evidence="1">Uncharacterized protein</fullName>
    </submittedName>
</protein>
<dbReference type="AlphaFoldDB" id="A0A1W1HHF3"/>